<evidence type="ECO:0000313" key="1">
    <source>
        <dbReference type="EMBL" id="VEN34923.1"/>
    </source>
</evidence>
<dbReference type="AlphaFoldDB" id="A0A653BHG4"/>
<proteinExistence type="predicted"/>
<evidence type="ECO:0000313" key="3">
    <source>
        <dbReference type="Proteomes" id="UP000410492"/>
    </source>
</evidence>
<protein>
    <submittedName>
        <fullName evidence="1">Uncharacterized protein</fullName>
    </submittedName>
</protein>
<dbReference type="Proteomes" id="UP000410492">
    <property type="component" value="Unassembled WGS sequence"/>
</dbReference>
<sequence length="72" mass="8503">TLLVGVSYTATVIRHLIFTHRFGYFNELSFLPSTAVGRVFKWTYSHGEFTKHLPQFRRLDRVLSPKTEYLVR</sequence>
<dbReference type="EMBL" id="CAACVG010010179">
    <property type="protein sequence ID" value="VEN55197.1"/>
    <property type="molecule type" value="Genomic_DNA"/>
</dbReference>
<accession>A0A653BHG4</accession>
<evidence type="ECO:0000313" key="2">
    <source>
        <dbReference type="EMBL" id="VEN55197.1"/>
    </source>
</evidence>
<organism evidence="1 3">
    <name type="scientific">Callosobruchus maculatus</name>
    <name type="common">Southern cowpea weevil</name>
    <name type="synonym">Pulse bruchid</name>
    <dbReference type="NCBI Taxonomy" id="64391"/>
    <lineage>
        <taxon>Eukaryota</taxon>
        <taxon>Metazoa</taxon>
        <taxon>Ecdysozoa</taxon>
        <taxon>Arthropoda</taxon>
        <taxon>Hexapoda</taxon>
        <taxon>Insecta</taxon>
        <taxon>Pterygota</taxon>
        <taxon>Neoptera</taxon>
        <taxon>Endopterygota</taxon>
        <taxon>Coleoptera</taxon>
        <taxon>Polyphaga</taxon>
        <taxon>Cucujiformia</taxon>
        <taxon>Chrysomeloidea</taxon>
        <taxon>Chrysomelidae</taxon>
        <taxon>Bruchinae</taxon>
        <taxon>Bruchini</taxon>
        <taxon>Callosobruchus</taxon>
    </lineage>
</organism>
<gene>
    <name evidence="2" type="ORF">CALMAC_LOCUS14446</name>
    <name evidence="1" type="ORF">CALMAC_LOCUS971</name>
</gene>
<dbReference type="EMBL" id="CAACVG010001103">
    <property type="protein sequence ID" value="VEN34923.1"/>
    <property type="molecule type" value="Genomic_DNA"/>
</dbReference>
<reference evidence="1 3" key="1">
    <citation type="submission" date="2019-01" db="EMBL/GenBank/DDBJ databases">
        <authorList>
            <person name="Sayadi A."/>
        </authorList>
    </citation>
    <scope>NUCLEOTIDE SEQUENCE [LARGE SCALE GENOMIC DNA]</scope>
</reference>
<name>A0A653BHG4_CALMS</name>
<keyword evidence="3" id="KW-1185">Reference proteome</keyword>
<feature type="non-terminal residue" evidence="1">
    <location>
        <position position="1"/>
    </location>
</feature>